<name>A0A4V6MGH4_9MICO</name>
<dbReference type="AlphaFoldDB" id="A0A4V6MGH4"/>
<proteinExistence type="predicted"/>
<gene>
    <name evidence="1" type="ORF">EV379_0135</name>
</gene>
<organism evidence="1 2">
    <name type="scientific">Microterricola gilva</name>
    <dbReference type="NCBI Taxonomy" id="393267"/>
    <lineage>
        <taxon>Bacteria</taxon>
        <taxon>Bacillati</taxon>
        <taxon>Actinomycetota</taxon>
        <taxon>Actinomycetes</taxon>
        <taxon>Micrococcales</taxon>
        <taxon>Microbacteriaceae</taxon>
        <taxon>Microterricola</taxon>
    </lineage>
</organism>
<dbReference type="RefSeq" id="WP_130504458.1">
    <property type="nucleotide sequence ID" value="NZ_SHLC01000001.1"/>
</dbReference>
<dbReference type="Gene3D" id="3.30.70.100">
    <property type="match status" value="1"/>
</dbReference>
<reference evidence="1 2" key="1">
    <citation type="submission" date="2019-02" db="EMBL/GenBank/DDBJ databases">
        <title>Sequencing the genomes of 1000 actinobacteria strains.</title>
        <authorList>
            <person name="Klenk H.-P."/>
        </authorList>
    </citation>
    <scope>NUCLEOTIDE SEQUENCE [LARGE SCALE GENOMIC DNA]</scope>
    <source>
        <strain evidence="1 2">DSM 18319</strain>
    </source>
</reference>
<dbReference type="InterPro" id="IPR008000">
    <property type="entry name" value="Rham/fucose_mutarotase"/>
</dbReference>
<dbReference type="InterPro" id="IPR011008">
    <property type="entry name" value="Dimeric_a/b-barrel"/>
</dbReference>
<comment type="caution">
    <text evidence="1">The sequence shown here is derived from an EMBL/GenBank/DDBJ whole genome shotgun (WGS) entry which is preliminary data.</text>
</comment>
<evidence type="ECO:0000313" key="1">
    <source>
        <dbReference type="EMBL" id="RZU63846.1"/>
    </source>
</evidence>
<dbReference type="GO" id="GO:0016857">
    <property type="term" value="F:racemase and epimerase activity, acting on carbohydrates and derivatives"/>
    <property type="evidence" value="ECO:0007669"/>
    <property type="project" value="InterPro"/>
</dbReference>
<protein>
    <submittedName>
        <fullName evidence="1">L-rhamnose mutarotase</fullName>
    </submittedName>
</protein>
<sequence>MTGIVRTARRTRVRPGMAEIYARVHARLPEAVFESLRDAGILSWRIWSIGDELFHVIESTPETEAALERLREIGPVDPEWAALISTLVFEGPGDNELLTPVWGMDTETQWGGEG</sequence>
<dbReference type="SUPFAM" id="SSF54909">
    <property type="entry name" value="Dimeric alpha+beta barrel"/>
    <property type="match status" value="1"/>
</dbReference>
<keyword evidence="2" id="KW-1185">Reference proteome</keyword>
<dbReference type="EMBL" id="SHLC01000001">
    <property type="protein sequence ID" value="RZU63846.1"/>
    <property type="molecule type" value="Genomic_DNA"/>
</dbReference>
<dbReference type="Proteomes" id="UP000291483">
    <property type="component" value="Unassembled WGS sequence"/>
</dbReference>
<dbReference type="OrthoDB" id="3826869at2"/>
<accession>A0A4V6MGH4</accession>
<dbReference type="Pfam" id="PF05336">
    <property type="entry name" value="rhaM"/>
    <property type="match status" value="1"/>
</dbReference>
<evidence type="ECO:0000313" key="2">
    <source>
        <dbReference type="Proteomes" id="UP000291483"/>
    </source>
</evidence>